<feature type="domain" description="NAD(P)-binding" evidence="8">
    <location>
        <begin position="4"/>
        <end position="308"/>
    </location>
</feature>
<dbReference type="Pfam" id="PF16363">
    <property type="entry name" value="GDP_Man_Dehyd"/>
    <property type="match status" value="1"/>
</dbReference>
<evidence type="ECO:0000256" key="7">
    <source>
        <dbReference type="RuleBase" id="RU004473"/>
    </source>
</evidence>
<dbReference type="EMBL" id="OUUY01000100">
    <property type="protein sequence ID" value="SPQ01379.1"/>
    <property type="molecule type" value="Genomic_DNA"/>
</dbReference>
<dbReference type="OrthoDB" id="9803010at2"/>
<proteinExistence type="inferred from homology"/>
<dbReference type="Proteomes" id="UP000245125">
    <property type="component" value="Unassembled WGS sequence"/>
</dbReference>
<dbReference type="EC" id="4.2.1.46" evidence="4 7"/>
<dbReference type="InterPro" id="IPR005888">
    <property type="entry name" value="dTDP_Gluc_deHydtase"/>
</dbReference>
<evidence type="ECO:0000256" key="2">
    <source>
        <dbReference type="ARBA" id="ARBA00001911"/>
    </source>
</evidence>
<dbReference type="Gene3D" id="3.40.50.720">
    <property type="entry name" value="NAD(P)-binding Rossmann-like Domain"/>
    <property type="match status" value="1"/>
</dbReference>
<evidence type="ECO:0000313" key="9">
    <source>
        <dbReference type="EMBL" id="SPQ01379.1"/>
    </source>
</evidence>
<gene>
    <name evidence="9" type="primary">rmlB</name>
    <name evidence="9" type="ORF">NBG4_520006</name>
</gene>
<comment type="similarity">
    <text evidence="3 7">Belongs to the NAD(P)-dependent epimerase/dehydratase family. dTDP-glucose dehydratase subfamily.</text>
</comment>
<evidence type="ECO:0000256" key="4">
    <source>
        <dbReference type="ARBA" id="ARBA00011990"/>
    </source>
</evidence>
<evidence type="ECO:0000256" key="5">
    <source>
        <dbReference type="ARBA" id="ARBA00023027"/>
    </source>
</evidence>
<dbReference type="GO" id="GO:0008460">
    <property type="term" value="F:dTDP-glucose 4,6-dehydratase activity"/>
    <property type="evidence" value="ECO:0007669"/>
    <property type="project" value="UniProtKB-EC"/>
</dbReference>
<comment type="catalytic activity">
    <reaction evidence="1 7">
        <text>dTDP-alpha-D-glucose = dTDP-4-dehydro-6-deoxy-alpha-D-glucose + H2O</text>
        <dbReference type="Rhea" id="RHEA:17221"/>
        <dbReference type="ChEBI" id="CHEBI:15377"/>
        <dbReference type="ChEBI" id="CHEBI:57477"/>
        <dbReference type="ChEBI" id="CHEBI:57649"/>
        <dbReference type="EC" id="4.2.1.46"/>
    </reaction>
</comment>
<dbReference type="InterPro" id="IPR020904">
    <property type="entry name" value="Sc_DH/Rdtase_CS"/>
</dbReference>
<dbReference type="CDD" id="cd05246">
    <property type="entry name" value="dTDP_GD_SDR_e"/>
    <property type="match status" value="1"/>
</dbReference>
<dbReference type="FunFam" id="3.40.50.720:FF:000304">
    <property type="entry name" value="UDP-glucose 4,6-dehydratase"/>
    <property type="match status" value="1"/>
</dbReference>
<accession>A0A2U3QJ33</accession>
<dbReference type="Gene3D" id="3.90.25.10">
    <property type="entry name" value="UDP-galactose 4-epimerase, domain 1"/>
    <property type="match status" value="1"/>
</dbReference>
<keyword evidence="5" id="KW-0520">NAD</keyword>
<keyword evidence="6 7" id="KW-0456">Lyase</keyword>
<name>A0A2U3QJ33_9BACT</name>
<evidence type="ECO:0000256" key="3">
    <source>
        <dbReference type="ARBA" id="ARBA00008178"/>
    </source>
</evidence>
<dbReference type="NCBIfam" id="TIGR01181">
    <property type="entry name" value="dTDP_gluc_dehyt"/>
    <property type="match status" value="1"/>
</dbReference>
<dbReference type="InterPro" id="IPR036291">
    <property type="entry name" value="NAD(P)-bd_dom_sf"/>
</dbReference>
<organism evidence="9 10">
    <name type="scientific">Candidatus Sulfobium mesophilum</name>
    <dbReference type="NCBI Taxonomy" id="2016548"/>
    <lineage>
        <taxon>Bacteria</taxon>
        <taxon>Pseudomonadati</taxon>
        <taxon>Nitrospirota</taxon>
        <taxon>Nitrospiria</taxon>
        <taxon>Nitrospirales</taxon>
        <taxon>Nitrospiraceae</taxon>
        <taxon>Candidatus Sulfobium</taxon>
    </lineage>
</organism>
<evidence type="ECO:0000313" key="10">
    <source>
        <dbReference type="Proteomes" id="UP000245125"/>
    </source>
</evidence>
<dbReference type="PANTHER" id="PTHR43000">
    <property type="entry name" value="DTDP-D-GLUCOSE 4,6-DEHYDRATASE-RELATED"/>
    <property type="match status" value="1"/>
</dbReference>
<dbReference type="SUPFAM" id="SSF51735">
    <property type="entry name" value="NAD(P)-binding Rossmann-fold domains"/>
    <property type="match status" value="1"/>
</dbReference>
<keyword evidence="10" id="KW-1185">Reference proteome</keyword>
<dbReference type="GO" id="GO:0009225">
    <property type="term" value="P:nucleotide-sugar metabolic process"/>
    <property type="evidence" value="ECO:0007669"/>
    <property type="project" value="InterPro"/>
</dbReference>
<dbReference type="InterPro" id="IPR016040">
    <property type="entry name" value="NAD(P)-bd_dom"/>
</dbReference>
<dbReference type="PROSITE" id="PS00061">
    <property type="entry name" value="ADH_SHORT"/>
    <property type="match status" value="1"/>
</dbReference>
<evidence type="ECO:0000256" key="6">
    <source>
        <dbReference type="ARBA" id="ARBA00023239"/>
    </source>
</evidence>
<protein>
    <recommendedName>
        <fullName evidence="4 7">dTDP-glucose 4,6-dehydratase</fullName>
        <ecNumber evidence="4 7">4.2.1.46</ecNumber>
    </recommendedName>
</protein>
<reference evidence="10" key="1">
    <citation type="submission" date="2018-03" db="EMBL/GenBank/DDBJ databases">
        <authorList>
            <person name="Zecchin S."/>
        </authorList>
    </citation>
    <scope>NUCLEOTIDE SEQUENCE [LARGE SCALE GENOMIC DNA]</scope>
</reference>
<sequence>MKVLITGGAGFIGSNFIRHFISAHPGYEVVNLDKLTYAGNFENLTDIEALSNYTFVRGDVCDRQLIDSLKFDAIIHFAAESHVDRSIIDASPFLQTNVIGTQVLLEAARKRGCRMLHVSTDEVYGSIETGLFTEESPVMPNSPYAASKASSDLLARAFHETYGVDVVITRCSNNYGPYQFPEKLMPLVIANAIGSKAVPVYGDGMNIRDWIYVIDHCRAVDIVFHKGRSGDVYNIGGKNEQRNIDIVKKLLVEVARKGGMPEERLLDLILFVKDRPGHDRRYAIDPSKMERELCWGPETGFDDGIAKTVEWYLANRGWWQRIISGEYQSYYEMQYGKRAGS</sequence>
<evidence type="ECO:0000256" key="1">
    <source>
        <dbReference type="ARBA" id="ARBA00001539"/>
    </source>
</evidence>
<evidence type="ECO:0000259" key="8">
    <source>
        <dbReference type="Pfam" id="PF16363"/>
    </source>
</evidence>
<comment type="cofactor">
    <cofactor evidence="2 7">
        <name>NAD(+)</name>
        <dbReference type="ChEBI" id="CHEBI:57540"/>
    </cofactor>
</comment>
<dbReference type="AlphaFoldDB" id="A0A2U3QJ33"/>